<dbReference type="CDD" id="cd18808">
    <property type="entry name" value="SF1_C_Upf1"/>
    <property type="match status" value="1"/>
</dbReference>
<dbReference type="InterPro" id="IPR027417">
    <property type="entry name" value="P-loop_NTPase"/>
</dbReference>
<feature type="domain" description="NF-X1-type" evidence="6">
    <location>
        <begin position="985"/>
        <end position="1009"/>
    </location>
</feature>
<evidence type="ECO:0000256" key="2">
    <source>
        <dbReference type="ARBA" id="ARBA00022737"/>
    </source>
</evidence>
<protein>
    <recommendedName>
        <fullName evidence="6">NF-X1-type domain-containing protein</fullName>
    </recommendedName>
</protein>
<dbReference type="SMART" id="SM00438">
    <property type="entry name" value="ZnF_NFX"/>
    <property type="match status" value="4"/>
</dbReference>
<dbReference type="Pfam" id="PF13086">
    <property type="entry name" value="AAA_11"/>
    <property type="match status" value="2"/>
</dbReference>
<evidence type="ECO:0000256" key="5">
    <source>
        <dbReference type="SAM" id="MobiDB-lite"/>
    </source>
</evidence>
<dbReference type="InterPro" id="IPR045055">
    <property type="entry name" value="DNA2/NAM7-like"/>
</dbReference>
<reference evidence="7" key="1">
    <citation type="submission" date="2020-11" db="EMBL/GenBank/DDBJ databases">
        <authorList>
            <person name="Tran Van P."/>
        </authorList>
    </citation>
    <scope>NUCLEOTIDE SEQUENCE</scope>
</reference>
<evidence type="ECO:0000313" key="8">
    <source>
        <dbReference type="Proteomes" id="UP000728032"/>
    </source>
</evidence>
<keyword evidence="4" id="KW-0862">Zinc</keyword>
<dbReference type="EMBL" id="CAJPVJ010003391">
    <property type="protein sequence ID" value="CAG2167500.1"/>
    <property type="molecule type" value="Genomic_DNA"/>
</dbReference>
<dbReference type="Gene3D" id="3.40.50.300">
    <property type="entry name" value="P-loop containing nucleotide triphosphate hydrolases"/>
    <property type="match status" value="3"/>
</dbReference>
<feature type="domain" description="NF-X1-type" evidence="6">
    <location>
        <begin position="1013"/>
        <end position="1032"/>
    </location>
</feature>
<feature type="domain" description="NF-X1-type" evidence="6">
    <location>
        <begin position="1065"/>
        <end position="1083"/>
    </location>
</feature>
<dbReference type="Pfam" id="PF25396">
    <property type="entry name" value="ZNFX1"/>
    <property type="match status" value="1"/>
</dbReference>
<dbReference type="Proteomes" id="UP000728032">
    <property type="component" value="Unassembled WGS sequence"/>
</dbReference>
<dbReference type="InterPro" id="IPR057373">
    <property type="entry name" value="ZNFX1"/>
</dbReference>
<gene>
    <name evidence="7" type="ORF">ONB1V03_LOCUS7006</name>
</gene>
<dbReference type="SUPFAM" id="SSF52540">
    <property type="entry name" value="P-loop containing nucleoside triphosphate hydrolases"/>
    <property type="match status" value="1"/>
</dbReference>
<dbReference type="FunFam" id="3.40.50.300:FF:001366">
    <property type="entry name" value="ATP binding protein, putative"/>
    <property type="match status" value="1"/>
</dbReference>
<keyword evidence="1" id="KW-0479">Metal-binding</keyword>
<keyword evidence="3" id="KW-0863">Zinc-finger</keyword>
<dbReference type="Pfam" id="PF13087">
    <property type="entry name" value="AAA_12"/>
    <property type="match status" value="1"/>
</dbReference>
<dbReference type="InterPro" id="IPR041677">
    <property type="entry name" value="DNA2/NAM7_AAA_11"/>
</dbReference>
<evidence type="ECO:0000313" key="7">
    <source>
        <dbReference type="EMBL" id="CAD7648923.1"/>
    </source>
</evidence>
<dbReference type="InterPro" id="IPR000967">
    <property type="entry name" value="Znf_NFX1"/>
</dbReference>
<dbReference type="InterPro" id="IPR047187">
    <property type="entry name" value="SF1_C_Upf1"/>
</dbReference>
<dbReference type="EMBL" id="OC918216">
    <property type="protein sequence ID" value="CAD7648923.1"/>
    <property type="molecule type" value="Genomic_DNA"/>
</dbReference>
<evidence type="ECO:0000256" key="4">
    <source>
        <dbReference type="ARBA" id="ARBA00022833"/>
    </source>
</evidence>
<dbReference type="GO" id="GO:0031380">
    <property type="term" value="C:nuclear RNA-directed RNA polymerase complex"/>
    <property type="evidence" value="ECO:0007669"/>
    <property type="project" value="TreeGrafter"/>
</dbReference>
<dbReference type="CDD" id="cd06008">
    <property type="entry name" value="NF-X1-zinc-finger"/>
    <property type="match status" value="1"/>
</dbReference>
<feature type="domain" description="NF-X1-type" evidence="6">
    <location>
        <begin position="1189"/>
        <end position="1206"/>
    </location>
</feature>
<dbReference type="PANTHER" id="PTHR10887">
    <property type="entry name" value="DNA2/NAM7 HELICASE FAMILY"/>
    <property type="match status" value="1"/>
</dbReference>
<evidence type="ECO:0000259" key="6">
    <source>
        <dbReference type="SMART" id="SM00438"/>
    </source>
</evidence>
<name>A0A7R9QLQ4_9ACAR</name>
<proteinExistence type="predicted"/>
<dbReference type="CDD" id="cd17936">
    <property type="entry name" value="EEXXEc_NFX1"/>
    <property type="match status" value="1"/>
</dbReference>
<organism evidence="7">
    <name type="scientific">Oppiella nova</name>
    <dbReference type="NCBI Taxonomy" id="334625"/>
    <lineage>
        <taxon>Eukaryota</taxon>
        <taxon>Metazoa</taxon>
        <taxon>Ecdysozoa</taxon>
        <taxon>Arthropoda</taxon>
        <taxon>Chelicerata</taxon>
        <taxon>Arachnida</taxon>
        <taxon>Acari</taxon>
        <taxon>Acariformes</taxon>
        <taxon>Sarcoptiformes</taxon>
        <taxon>Oribatida</taxon>
        <taxon>Brachypylina</taxon>
        <taxon>Oppioidea</taxon>
        <taxon>Oppiidae</taxon>
        <taxon>Oppiella</taxon>
    </lineage>
</organism>
<dbReference type="OrthoDB" id="6510728at2759"/>
<dbReference type="GO" id="GO:0004386">
    <property type="term" value="F:helicase activity"/>
    <property type="evidence" value="ECO:0007669"/>
    <property type="project" value="InterPro"/>
</dbReference>
<evidence type="ECO:0000256" key="3">
    <source>
        <dbReference type="ARBA" id="ARBA00022771"/>
    </source>
</evidence>
<dbReference type="GO" id="GO:0008270">
    <property type="term" value="F:zinc ion binding"/>
    <property type="evidence" value="ECO:0007669"/>
    <property type="project" value="UniProtKB-KW"/>
</dbReference>
<dbReference type="PANTHER" id="PTHR10887:SF341">
    <property type="entry name" value="NFX1-TYPE ZINC FINGER-CONTAINING PROTEIN 1"/>
    <property type="match status" value="1"/>
</dbReference>
<feature type="region of interest" description="Disordered" evidence="5">
    <location>
        <begin position="1"/>
        <end position="30"/>
    </location>
</feature>
<dbReference type="InterPro" id="IPR041679">
    <property type="entry name" value="DNA2/NAM7-like_C"/>
</dbReference>
<dbReference type="GO" id="GO:0031048">
    <property type="term" value="P:regulatory ncRNA-mediated heterochromatin formation"/>
    <property type="evidence" value="ECO:0007669"/>
    <property type="project" value="TreeGrafter"/>
</dbReference>
<evidence type="ECO:0000256" key="1">
    <source>
        <dbReference type="ARBA" id="ARBA00022723"/>
    </source>
</evidence>
<feature type="compositionally biased region" description="Basic and acidic residues" evidence="5">
    <location>
        <begin position="1"/>
        <end position="11"/>
    </location>
</feature>
<keyword evidence="8" id="KW-1185">Reference proteome</keyword>
<keyword evidence="2" id="KW-0677">Repeat</keyword>
<sequence length="1574" mass="181528">MKSKSRSDSSSKSRSQSRSKSKPRVNGNIFERVSDEAEDKLFRSDPILPTTHEIHYNIEPSLRRNLTRGTFKSVDRYLSTHFGLLREDLICSLRNGINEYMHSGGRVRRIKDIKIYRNVSIIQRSDSSLSSYYARLDVQELPPIDWRFSKRLIYGSLLCLSANNFKTFCFASVAGQRSAELLAKGVFELDFESEGLTDEFKHIDHNKTFVMIESEVYFEAYKHNLKALKKLTNNSFPFKEHIIDLRWQSLRPKYVTTDTMYDLRGVVKATDSTDADSYKSVKLLSKKEWPKLSATQFDDSQYEAFTAALMSRFVLIQGPPGTGKTYVGLKIVEILHQNRMAWKSSKSNKPIMIICYTNHALDQFLEGMLEFTTNIVRIGNRSKSEKLEEYTLSAIKLKNKDLCPKELNYKIALSFNKLEDIQTEIRQIDEEIHNCSMDLLNPEYLLKAPNTDTWIKEQINSLLRNYSNEFDLALIQWIANCDCDNRTELKSDYKTRNHKTRNRFELLTQMDENGVKFGGDVLEVGDQEVMRLIDSREVDEEFDVDLKKSLKESECKESNTIFSSNKKSLKRISKKVLNGLQHAMVSELLSNSVMTYGEAYLISDVTQLTYKDRWRLYRLWVQEYIKSRKLRFDYLYQRYEDEVPFLKNLCLQKNMYLIGGRDIVGMTTTGAAKYRHIMEAIDPQIVIVEEAAEVMESHVITSLTQNTEHLILIGDHKQLRPQPAVYELCKWYNLDVSLFERMINNGMPFKQLRLQHRMRPEISKLLVPNIYKHLEDHVSVKNYGDIKGIKQNMYFLMHSSLESGRDDRMSKSNEFEARLVVRLAKHLLYQDYDKSQMTILTPYSSQLILINRMLRNDPIFEGMRANIVDNFQGEENDIILLSFVRSNATNEIGFLKTSNRVNVALSRAKSGLYCVGNFSFLSKNSLLWTQLTDYTKSVNAIGDELHLCCSNHPNSGDICVKTVDDFRDKSPYGGCTESYTHDLECGHRCSRTICHISHQQLKCQINCSKVLDCGHVCPNRCHFPDECGGCAVLVTKTVPKCGHEIEELCSSNMYCYFPCDKTLECGHKCDNSCGDECQTNCTYKVEKTVPQCGHTMKFGCSESPVRTVCCQDINTLTCEDIVDIELDCGHVFKIPCNQKKYFNKSAEHCIKVCDKQLVCGHRCEGSCVGCNQSRLHVSCKQKCDRMLICGHKCEGICGDNCSPCDQLCQNRCRHTACAHTCSQPCIRCPRACHWKCSHKKCTKRCYEECDREYCPMACNKNLECGHKCIGICGEKCPDFCFTCNKPQINHLIGVANLYDSEITESKFIALENCEHIIEVNSLNHLLTTTSPQSREILKRCPKCETLITRCQAFNNVIQSQFQKLFELNRKNLCLNDENLPKQKRLNQNVTDIRIMSPNNRMIRPIITKLLNDLQNETQIRSEMYALLSVEQLSVIENKVLIMKYLFEMLAELPLKCRLMSNVQQLTEMPQFFRRMKKFLFFIGTDFGNTLQQIDDCQRELRFYVFYGKLLIVSLECEGSGDPDRRQQLTDVFDWALSTSAFTQDVEQEFKAKVEKVLGKTPELTDIEIKLVAKP</sequence>
<accession>A0A7R9QLQ4</accession>